<keyword evidence="6" id="KW-0408">Iron</keyword>
<dbReference type="EMBL" id="SHOA02000009">
    <property type="protein sequence ID" value="TDH74092.1"/>
    <property type="molecule type" value="Genomic_DNA"/>
</dbReference>
<dbReference type="AlphaFoldDB" id="A0A976ILQ6"/>
<keyword evidence="8" id="KW-0732">Signal</keyword>
<dbReference type="Pfam" id="PF01328">
    <property type="entry name" value="Peroxidase_2"/>
    <property type="match status" value="1"/>
</dbReference>
<keyword evidence="3" id="KW-0349">Heme</keyword>
<keyword evidence="11" id="KW-1185">Reference proteome</keyword>
<dbReference type="RefSeq" id="XP_067823590.1">
    <property type="nucleotide sequence ID" value="XM_067961392.1"/>
</dbReference>
<keyword evidence="4" id="KW-0479">Metal-binding</keyword>
<dbReference type="PANTHER" id="PTHR33577:SF9">
    <property type="entry name" value="PEROXIDASE STCC"/>
    <property type="match status" value="1"/>
</dbReference>
<evidence type="ECO:0000256" key="3">
    <source>
        <dbReference type="ARBA" id="ARBA00022617"/>
    </source>
</evidence>
<dbReference type="Gene3D" id="1.10.489.10">
    <property type="entry name" value="Chloroperoxidase-like"/>
    <property type="match status" value="1"/>
</dbReference>
<feature type="signal peptide" evidence="8">
    <location>
        <begin position="1"/>
        <end position="19"/>
    </location>
</feature>
<dbReference type="OrthoDB" id="407298at2759"/>
<feature type="domain" description="Heme haloperoxidase family profile" evidence="9">
    <location>
        <begin position="26"/>
        <end position="229"/>
    </location>
</feature>
<evidence type="ECO:0000313" key="10">
    <source>
        <dbReference type="EMBL" id="TDH74092.1"/>
    </source>
</evidence>
<dbReference type="GO" id="GO:0004601">
    <property type="term" value="F:peroxidase activity"/>
    <property type="evidence" value="ECO:0007669"/>
    <property type="project" value="UniProtKB-KW"/>
</dbReference>
<evidence type="ECO:0000256" key="8">
    <source>
        <dbReference type="SAM" id="SignalP"/>
    </source>
</evidence>
<dbReference type="PANTHER" id="PTHR33577">
    <property type="entry name" value="STERIGMATOCYSTIN BIOSYNTHESIS PEROXIDASE STCC-RELATED"/>
    <property type="match status" value="1"/>
</dbReference>
<evidence type="ECO:0000256" key="1">
    <source>
        <dbReference type="ARBA" id="ARBA00001970"/>
    </source>
</evidence>
<dbReference type="InterPro" id="IPR036851">
    <property type="entry name" value="Chloroperoxidase-like_sf"/>
</dbReference>
<dbReference type="KEGG" id="blac:94347063"/>
<evidence type="ECO:0000256" key="4">
    <source>
        <dbReference type="ARBA" id="ARBA00022723"/>
    </source>
</evidence>
<name>A0A976ILQ6_BRELC</name>
<feature type="chain" id="PRO_5037156512" description="Heme haloperoxidase family profile domain-containing protein" evidence="8">
    <location>
        <begin position="20"/>
        <end position="239"/>
    </location>
</feature>
<comment type="similarity">
    <text evidence="7">Belongs to the chloroperoxidase family.</text>
</comment>
<reference evidence="10 11" key="1">
    <citation type="journal article" date="2021" name="Genome Biol.">
        <title>AFLAP: assembly-free linkage analysis pipeline using k-mers from genome sequencing data.</title>
        <authorList>
            <person name="Fletcher K."/>
            <person name="Zhang L."/>
            <person name="Gil J."/>
            <person name="Han R."/>
            <person name="Cavanaugh K."/>
            <person name="Michelmore R."/>
        </authorList>
    </citation>
    <scope>NUCLEOTIDE SEQUENCE [LARGE SCALE GENOMIC DNA]</scope>
    <source>
        <strain evidence="10 11">SF5</strain>
    </source>
</reference>
<keyword evidence="2" id="KW-0575">Peroxidase</keyword>
<keyword evidence="5" id="KW-0560">Oxidoreductase</keyword>
<evidence type="ECO:0000259" key="9">
    <source>
        <dbReference type="PROSITE" id="PS51405"/>
    </source>
</evidence>
<evidence type="ECO:0000256" key="7">
    <source>
        <dbReference type="ARBA" id="ARBA00025795"/>
    </source>
</evidence>
<dbReference type="PROSITE" id="PS51405">
    <property type="entry name" value="HEME_HALOPEROXIDASE"/>
    <property type="match status" value="1"/>
</dbReference>
<evidence type="ECO:0000256" key="6">
    <source>
        <dbReference type="ARBA" id="ARBA00023004"/>
    </source>
</evidence>
<evidence type="ECO:0000256" key="5">
    <source>
        <dbReference type="ARBA" id="ARBA00023002"/>
    </source>
</evidence>
<accession>A0A976ILQ6</accession>
<dbReference type="GeneID" id="94347063"/>
<protein>
    <recommendedName>
        <fullName evidence="9">Heme haloperoxidase family profile domain-containing protein</fullName>
    </recommendedName>
</protein>
<proteinExistence type="inferred from homology"/>
<dbReference type="Proteomes" id="UP000294530">
    <property type="component" value="Unassembled WGS sequence"/>
</dbReference>
<comment type="caution">
    <text evidence="10">The sequence shown here is derived from an EMBL/GenBank/DDBJ whole genome shotgun (WGS) entry which is preliminary data.</text>
</comment>
<comment type="cofactor">
    <cofactor evidence="1">
        <name>heme b</name>
        <dbReference type="ChEBI" id="CHEBI:60344"/>
    </cofactor>
</comment>
<gene>
    <name evidence="10" type="ORF">CCR75_003295</name>
</gene>
<evidence type="ECO:0000313" key="11">
    <source>
        <dbReference type="Proteomes" id="UP000294530"/>
    </source>
</evidence>
<dbReference type="SUPFAM" id="SSF47571">
    <property type="entry name" value="Cloroperoxidase"/>
    <property type="match status" value="1"/>
</dbReference>
<dbReference type="InterPro" id="IPR000028">
    <property type="entry name" value="Chloroperoxidase"/>
</dbReference>
<dbReference type="GO" id="GO:0046872">
    <property type="term" value="F:metal ion binding"/>
    <property type="evidence" value="ECO:0007669"/>
    <property type="project" value="UniProtKB-KW"/>
</dbReference>
<organism evidence="10 11">
    <name type="scientific">Bremia lactucae</name>
    <name type="common">Lettuce downy mildew</name>
    <dbReference type="NCBI Taxonomy" id="4779"/>
    <lineage>
        <taxon>Eukaryota</taxon>
        <taxon>Sar</taxon>
        <taxon>Stramenopiles</taxon>
        <taxon>Oomycota</taxon>
        <taxon>Peronosporomycetes</taxon>
        <taxon>Peronosporales</taxon>
        <taxon>Peronosporaceae</taxon>
        <taxon>Bremia</taxon>
    </lineage>
</organism>
<evidence type="ECO:0000256" key="2">
    <source>
        <dbReference type="ARBA" id="ARBA00022559"/>
    </source>
</evidence>
<sequence length="239" mass="25523">MVSPVFGFTFAILAALSTGEMDQCEPTDPTVASGVPGNTMLYHRGPCPALNTLANCGYLNYSGQSLTRESINRAIVDVFNQDIAIVTALTASLKEPISLSDLSRRALGEHDGSLVHLNSCLGIDPMFADKDLFTDLINRGQGDKLCAKDLGEAYLNRRTTAQCYGTPPITEQEIAQSYAQGSGILTTFGTGECISKAHATAFLLNEVIPSGWTKRSTPVTADAASKVASEIKRAAEMRQ</sequence>